<keyword evidence="3" id="KW-1185">Reference proteome</keyword>
<evidence type="ECO:0000256" key="1">
    <source>
        <dbReference type="SAM" id="MobiDB-lite"/>
    </source>
</evidence>
<gene>
    <name evidence="2" type="ORF">BJ085DRAFT_31050</name>
</gene>
<organism evidence="2 3">
    <name type="scientific">Dimargaris cristalligena</name>
    <dbReference type="NCBI Taxonomy" id="215637"/>
    <lineage>
        <taxon>Eukaryota</taxon>
        <taxon>Fungi</taxon>
        <taxon>Fungi incertae sedis</taxon>
        <taxon>Zoopagomycota</taxon>
        <taxon>Kickxellomycotina</taxon>
        <taxon>Dimargaritomycetes</taxon>
        <taxon>Dimargaritales</taxon>
        <taxon>Dimargaritaceae</taxon>
        <taxon>Dimargaris</taxon>
    </lineage>
</organism>
<sequence length="225" mass="25437">MEFRKSESKPAEVIKYIRAKGVPRSKVIKPKTSSESTTGSLKPKSGVKKPSKPKNSSSKSKKTGWWSAIESPVIHKILKSNNPMELCVRESATGTDRLAAIRTKAIALGAKFKVGGIPSQKLRKELNAKNETKMQEAVTKVHYYWSFLNRIPCILFQILFTFPVPSHPPQARDEGYYSNTVKRNLERQFNLKKKDKKDDRGLDTTSAIGRERDGVLRIRHSLLKD</sequence>
<dbReference type="EMBL" id="ML002513">
    <property type="protein sequence ID" value="RKP37295.1"/>
    <property type="molecule type" value="Genomic_DNA"/>
</dbReference>
<evidence type="ECO:0000313" key="2">
    <source>
        <dbReference type="EMBL" id="RKP37295.1"/>
    </source>
</evidence>
<feature type="region of interest" description="Disordered" evidence="1">
    <location>
        <begin position="25"/>
        <end position="63"/>
    </location>
</feature>
<name>A0A4P9ZUR5_9FUNG</name>
<proteinExistence type="predicted"/>
<protein>
    <submittedName>
        <fullName evidence="2">Uncharacterized protein</fullName>
    </submittedName>
</protein>
<dbReference type="AlphaFoldDB" id="A0A4P9ZUR5"/>
<evidence type="ECO:0000313" key="3">
    <source>
        <dbReference type="Proteomes" id="UP000268162"/>
    </source>
</evidence>
<reference evidence="3" key="1">
    <citation type="journal article" date="2018" name="Nat. Microbiol.">
        <title>Leveraging single-cell genomics to expand the fungal tree of life.</title>
        <authorList>
            <person name="Ahrendt S.R."/>
            <person name="Quandt C.A."/>
            <person name="Ciobanu D."/>
            <person name="Clum A."/>
            <person name="Salamov A."/>
            <person name="Andreopoulos B."/>
            <person name="Cheng J.F."/>
            <person name="Woyke T."/>
            <person name="Pelin A."/>
            <person name="Henrissat B."/>
            <person name="Reynolds N.K."/>
            <person name="Benny G.L."/>
            <person name="Smith M.E."/>
            <person name="James T.Y."/>
            <person name="Grigoriev I.V."/>
        </authorList>
    </citation>
    <scope>NUCLEOTIDE SEQUENCE [LARGE SCALE GENOMIC DNA]</scope>
    <source>
        <strain evidence="3">RSA 468</strain>
    </source>
</reference>
<accession>A0A4P9ZUR5</accession>
<dbReference type="Proteomes" id="UP000268162">
    <property type="component" value="Unassembled WGS sequence"/>
</dbReference>